<dbReference type="AlphaFoldDB" id="A0A6I6GFD4"/>
<gene>
    <name evidence="1" type="ORF">GLV81_02380</name>
</gene>
<dbReference type="Proteomes" id="UP000426027">
    <property type="component" value="Chromosome"/>
</dbReference>
<organism evidence="1 2">
    <name type="scientific">Phnomibacter ginsenosidimutans</name>
    <dbReference type="NCBI Taxonomy" id="2676868"/>
    <lineage>
        <taxon>Bacteria</taxon>
        <taxon>Pseudomonadati</taxon>
        <taxon>Bacteroidota</taxon>
        <taxon>Chitinophagia</taxon>
        <taxon>Chitinophagales</taxon>
        <taxon>Chitinophagaceae</taxon>
        <taxon>Phnomibacter</taxon>
    </lineage>
</organism>
<proteinExistence type="predicted"/>
<keyword evidence="2" id="KW-1185">Reference proteome</keyword>
<dbReference type="EMBL" id="CP046566">
    <property type="protein sequence ID" value="QGW27105.1"/>
    <property type="molecule type" value="Genomic_DNA"/>
</dbReference>
<evidence type="ECO:0000313" key="1">
    <source>
        <dbReference type="EMBL" id="QGW27105.1"/>
    </source>
</evidence>
<name>A0A6I6GFD4_9BACT</name>
<accession>A0A6I6GFD4</accession>
<sequence>MLKPASLAELKAELQTLPQEELLALCLRLARFKQDNKELLSYLLFDAADADGYTAQVQQAISEGFAQINTSTVFFAKKSIRKILRQVNKVARYAANKEMEVALHLHFLQELLQLPHHITHSTVVDKMAHTQHQKISKLIKGMHEDLQYDYKRRLQLIMETYV</sequence>
<dbReference type="RefSeq" id="WP_157476527.1">
    <property type="nucleotide sequence ID" value="NZ_CP046566.1"/>
</dbReference>
<protein>
    <submittedName>
        <fullName evidence="1">Uncharacterized protein</fullName>
    </submittedName>
</protein>
<reference evidence="1 2" key="1">
    <citation type="submission" date="2019-11" db="EMBL/GenBank/DDBJ databases">
        <authorList>
            <person name="Im W.T."/>
        </authorList>
    </citation>
    <scope>NUCLEOTIDE SEQUENCE [LARGE SCALE GENOMIC DNA]</scope>
    <source>
        <strain evidence="1 2">SB-02</strain>
    </source>
</reference>
<evidence type="ECO:0000313" key="2">
    <source>
        <dbReference type="Proteomes" id="UP000426027"/>
    </source>
</evidence>
<dbReference type="KEGG" id="fls:GLV81_02380"/>